<evidence type="ECO:0000313" key="1">
    <source>
        <dbReference type="EMBL" id="QHT31986.1"/>
    </source>
</evidence>
<protein>
    <submittedName>
        <fullName evidence="1">Uncharacterized protein</fullName>
    </submittedName>
</protein>
<accession>A0A6C0ES32</accession>
<dbReference type="AlphaFoldDB" id="A0A6C0ES32"/>
<dbReference type="EMBL" id="MN738929">
    <property type="protein sequence ID" value="QHT31986.1"/>
    <property type="molecule type" value="Genomic_DNA"/>
</dbReference>
<name>A0A6C0ES32_9ZZZZ</name>
<reference evidence="1" key="1">
    <citation type="journal article" date="2020" name="Nature">
        <title>Giant virus diversity and host interactions through global metagenomics.</title>
        <authorList>
            <person name="Schulz F."/>
            <person name="Roux S."/>
            <person name="Paez-Espino D."/>
            <person name="Jungbluth S."/>
            <person name="Walsh D.A."/>
            <person name="Denef V.J."/>
            <person name="McMahon K.D."/>
            <person name="Konstantinidis K.T."/>
            <person name="Eloe-Fadrosh E.A."/>
            <person name="Kyrpides N.C."/>
            <person name="Woyke T."/>
        </authorList>
    </citation>
    <scope>NUCLEOTIDE SEQUENCE</scope>
    <source>
        <strain evidence="1">GVMAG-M-3300009159-65</strain>
    </source>
</reference>
<organism evidence="1">
    <name type="scientific">viral metagenome</name>
    <dbReference type="NCBI Taxonomy" id="1070528"/>
    <lineage>
        <taxon>unclassified sequences</taxon>
        <taxon>metagenomes</taxon>
        <taxon>organismal metagenomes</taxon>
    </lineage>
</organism>
<sequence length="116" mass="13257">MTSTRNSNTQNDYNVDKRQSINIQNYMLYNGYANSFNPSFFSIGSNPSFYSGLLSQNNIDIESKLRGINSTNLEGPSFFPSPQLKSVPVISYFERPKVFMPLPFNHSKEQRPNYLG</sequence>
<proteinExistence type="predicted"/>